<evidence type="ECO:0000313" key="2">
    <source>
        <dbReference type="EMBL" id="QGX95049.1"/>
    </source>
</evidence>
<protein>
    <submittedName>
        <fullName evidence="2">Class I SAM-dependent methyltransferase</fullName>
    </submittedName>
</protein>
<dbReference type="InterPro" id="IPR029063">
    <property type="entry name" value="SAM-dependent_MTases_sf"/>
</dbReference>
<dbReference type="InterPro" id="IPR013216">
    <property type="entry name" value="Methyltransf_11"/>
</dbReference>
<proteinExistence type="predicted"/>
<organism evidence="2 3">
    <name type="scientific">Haloplanus rallus</name>
    <dbReference type="NCBI Taxonomy" id="1816183"/>
    <lineage>
        <taxon>Archaea</taxon>
        <taxon>Methanobacteriati</taxon>
        <taxon>Methanobacteriota</taxon>
        <taxon>Stenosarchaea group</taxon>
        <taxon>Halobacteria</taxon>
        <taxon>Halobacteriales</taxon>
        <taxon>Haloferacaceae</taxon>
        <taxon>Haloplanus</taxon>
    </lineage>
</organism>
<accession>A0A6B9FEU2</accession>
<keyword evidence="2" id="KW-0808">Transferase</keyword>
<dbReference type="AlphaFoldDB" id="A0A6B9FEU2"/>
<feature type="domain" description="Methyltransferase type 11" evidence="1">
    <location>
        <begin position="35"/>
        <end position="118"/>
    </location>
</feature>
<dbReference type="GO" id="GO:0008757">
    <property type="term" value="F:S-adenosylmethionine-dependent methyltransferase activity"/>
    <property type="evidence" value="ECO:0007669"/>
    <property type="project" value="InterPro"/>
</dbReference>
<evidence type="ECO:0000313" key="3">
    <source>
        <dbReference type="Proteomes" id="UP000428325"/>
    </source>
</evidence>
<keyword evidence="3" id="KW-1185">Reference proteome</keyword>
<dbReference type="KEGG" id="hra:EI982_09715"/>
<reference evidence="2 3" key="1">
    <citation type="submission" date="2018-12" db="EMBL/GenBank/DDBJ databases">
        <title>Complete genome sequence of Haloplanus rallus MBLA0036.</title>
        <authorList>
            <person name="Nam Y.-d."/>
            <person name="Kang J."/>
            <person name="Chung W.-H."/>
            <person name="Park Y.S."/>
        </authorList>
    </citation>
    <scope>NUCLEOTIDE SEQUENCE [LARGE SCALE GENOMIC DNA]</scope>
    <source>
        <strain evidence="2 3">MBLA0036</strain>
    </source>
</reference>
<sequence length="270" mass="29503">MRRFSADYLRRTRAGLWSSREALDALALSDRERILDVGCGTGELTRVLAEESGGEVVGLDADPELLAVARAETECPVVAGDAERLPVADGAFDLVTCQALLVNLPDPAATLREFRRVATDHVAAVEPDNADVAVESTVDREVELERRVREAYLAGVGTDVALGERAVDAFEAAGLVDVTTRRHYHRKVIEPPYDEGDLRDATRKATGAGLADHETELRRAVGDEYDDLRSAWRTMGREVVEAMQAGTYRRAEVVPFDVTVGRAPAAREFK</sequence>
<dbReference type="GeneID" id="43369814"/>
<dbReference type="PANTHER" id="PTHR43591">
    <property type="entry name" value="METHYLTRANSFERASE"/>
    <property type="match status" value="1"/>
</dbReference>
<gene>
    <name evidence="2" type="ORF">EI982_09715</name>
</gene>
<name>A0A6B9FEU2_9EURY</name>
<dbReference type="GO" id="GO:0032259">
    <property type="term" value="P:methylation"/>
    <property type="evidence" value="ECO:0007669"/>
    <property type="project" value="UniProtKB-KW"/>
</dbReference>
<dbReference type="RefSeq" id="WP_157689505.1">
    <property type="nucleotide sequence ID" value="NZ_CP034345.1"/>
</dbReference>
<dbReference type="EMBL" id="CP034345">
    <property type="protein sequence ID" value="QGX95049.1"/>
    <property type="molecule type" value="Genomic_DNA"/>
</dbReference>
<dbReference type="Gene3D" id="3.40.50.150">
    <property type="entry name" value="Vaccinia Virus protein VP39"/>
    <property type="match status" value="1"/>
</dbReference>
<dbReference type="SUPFAM" id="SSF53335">
    <property type="entry name" value="S-adenosyl-L-methionine-dependent methyltransferases"/>
    <property type="match status" value="1"/>
</dbReference>
<dbReference type="CDD" id="cd02440">
    <property type="entry name" value="AdoMet_MTases"/>
    <property type="match status" value="1"/>
</dbReference>
<dbReference type="Pfam" id="PF08241">
    <property type="entry name" value="Methyltransf_11"/>
    <property type="match status" value="1"/>
</dbReference>
<dbReference type="Proteomes" id="UP000428325">
    <property type="component" value="Chromosome"/>
</dbReference>
<dbReference type="PANTHER" id="PTHR43591:SF24">
    <property type="entry name" value="2-METHOXY-6-POLYPRENYL-1,4-BENZOQUINOL METHYLASE, MITOCHONDRIAL"/>
    <property type="match status" value="1"/>
</dbReference>
<dbReference type="OrthoDB" id="142890at2157"/>
<evidence type="ECO:0000259" key="1">
    <source>
        <dbReference type="Pfam" id="PF08241"/>
    </source>
</evidence>
<keyword evidence="2" id="KW-0489">Methyltransferase</keyword>